<sequence length="108" mass="11762">MLFLNHGAGRPYKPESFANWFKDQCIAAGLPHCSIHGLRKAGATRLAEHGASEYEIMAFLAHKTPHEAATYTKAAGRARLADGGMSKLPSYQKLQGNHDLQASEKKGK</sequence>
<reference evidence="5 7" key="2">
    <citation type="submission" date="2021-01" db="EMBL/GenBank/DDBJ databases">
        <title>Biogeographic distribution of Paracoccus.</title>
        <authorList>
            <person name="Hollensteiner J."/>
            <person name="Leineberger J."/>
            <person name="Brinkhoff T."/>
            <person name="Daniel R."/>
        </authorList>
    </citation>
    <scope>NUCLEOTIDE SEQUENCE [LARGE SCALE GENOMIC DNA]</scope>
    <source>
        <strain evidence="5 7">DSM 18447</strain>
    </source>
</reference>
<dbReference type="Gene3D" id="1.10.443.10">
    <property type="entry name" value="Intergrase catalytic core"/>
    <property type="match status" value="1"/>
</dbReference>
<gene>
    <name evidence="5" type="ORF">JHX88_10300</name>
    <name evidence="4" type="ORF">SAMN05421772_103142</name>
</gene>
<feature type="domain" description="Tyr recombinase" evidence="3">
    <location>
        <begin position="1"/>
        <end position="85"/>
    </location>
</feature>
<dbReference type="GO" id="GO:0003677">
    <property type="term" value="F:DNA binding"/>
    <property type="evidence" value="ECO:0007669"/>
    <property type="project" value="InterPro"/>
</dbReference>
<dbReference type="InterPro" id="IPR011010">
    <property type="entry name" value="DNA_brk_join_enz"/>
</dbReference>
<dbReference type="InterPro" id="IPR013762">
    <property type="entry name" value="Integrase-like_cat_sf"/>
</dbReference>
<dbReference type="GO" id="GO:0006310">
    <property type="term" value="P:DNA recombination"/>
    <property type="evidence" value="ECO:0007669"/>
    <property type="project" value="UniProtKB-KW"/>
</dbReference>
<evidence type="ECO:0000256" key="1">
    <source>
        <dbReference type="ARBA" id="ARBA00023172"/>
    </source>
</evidence>
<keyword evidence="7" id="KW-1185">Reference proteome</keyword>
<dbReference type="GO" id="GO:0015074">
    <property type="term" value="P:DNA integration"/>
    <property type="evidence" value="ECO:0007669"/>
    <property type="project" value="InterPro"/>
</dbReference>
<keyword evidence="1" id="KW-0233">DNA recombination</keyword>
<organism evidence="4 6">
    <name type="scientific">Paracoccus saliphilus</name>
    <dbReference type="NCBI Taxonomy" id="405559"/>
    <lineage>
        <taxon>Bacteria</taxon>
        <taxon>Pseudomonadati</taxon>
        <taxon>Pseudomonadota</taxon>
        <taxon>Alphaproteobacteria</taxon>
        <taxon>Rhodobacterales</taxon>
        <taxon>Paracoccaceae</taxon>
        <taxon>Paracoccus</taxon>
    </lineage>
</organism>
<dbReference type="InterPro" id="IPR002104">
    <property type="entry name" value="Integrase_catalytic"/>
</dbReference>
<evidence type="ECO:0000256" key="2">
    <source>
        <dbReference type="SAM" id="MobiDB-lite"/>
    </source>
</evidence>
<evidence type="ECO:0000313" key="7">
    <source>
        <dbReference type="Proteomes" id="UP001215549"/>
    </source>
</evidence>
<reference evidence="4 6" key="1">
    <citation type="submission" date="2017-01" db="EMBL/GenBank/DDBJ databases">
        <authorList>
            <person name="Varghese N."/>
            <person name="Submissions S."/>
        </authorList>
    </citation>
    <scope>NUCLEOTIDE SEQUENCE [LARGE SCALE GENOMIC DNA]</scope>
    <source>
        <strain evidence="4 6">DSM 18447</strain>
    </source>
</reference>
<evidence type="ECO:0000313" key="6">
    <source>
        <dbReference type="Proteomes" id="UP000186216"/>
    </source>
</evidence>
<dbReference type="EMBL" id="CP067140">
    <property type="protein sequence ID" value="WCR05252.1"/>
    <property type="molecule type" value="Genomic_DNA"/>
</dbReference>
<evidence type="ECO:0000313" key="5">
    <source>
        <dbReference type="EMBL" id="WCR05252.1"/>
    </source>
</evidence>
<protein>
    <submittedName>
        <fullName evidence="4">Phage integrase family protein</fullName>
    </submittedName>
    <submittedName>
        <fullName evidence="5">Tyrosine-type recombinase/integrase</fullName>
    </submittedName>
</protein>
<dbReference type="Pfam" id="PF00589">
    <property type="entry name" value="Phage_integrase"/>
    <property type="match status" value="1"/>
</dbReference>
<dbReference type="Proteomes" id="UP001215549">
    <property type="component" value="Chromosome"/>
</dbReference>
<accession>A0AA45W2W7</accession>
<dbReference type="PROSITE" id="PS51898">
    <property type="entry name" value="TYR_RECOMBINASE"/>
    <property type="match status" value="1"/>
</dbReference>
<dbReference type="Proteomes" id="UP000186216">
    <property type="component" value="Unassembled WGS sequence"/>
</dbReference>
<dbReference type="AlphaFoldDB" id="A0AA45W2W7"/>
<name>A0AA45W2W7_9RHOB</name>
<feature type="region of interest" description="Disordered" evidence="2">
    <location>
        <begin position="87"/>
        <end position="108"/>
    </location>
</feature>
<proteinExistence type="predicted"/>
<dbReference type="EMBL" id="FTOU01000003">
    <property type="protein sequence ID" value="SIS70749.1"/>
    <property type="molecule type" value="Genomic_DNA"/>
</dbReference>
<dbReference type="SUPFAM" id="SSF56349">
    <property type="entry name" value="DNA breaking-rejoining enzymes"/>
    <property type="match status" value="1"/>
</dbReference>
<dbReference type="RefSeq" id="WP_084202936.1">
    <property type="nucleotide sequence ID" value="NZ_CP067140.1"/>
</dbReference>
<evidence type="ECO:0000259" key="3">
    <source>
        <dbReference type="PROSITE" id="PS51898"/>
    </source>
</evidence>
<evidence type="ECO:0000313" key="4">
    <source>
        <dbReference type="EMBL" id="SIS70749.1"/>
    </source>
</evidence>